<keyword evidence="1" id="KW-0547">Nucleotide-binding</keyword>
<dbReference type="Proteomes" id="UP000294575">
    <property type="component" value="Unassembled WGS sequence"/>
</dbReference>
<dbReference type="InterPro" id="IPR027417">
    <property type="entry name" value="P-loop_NTPase"/>
</dbReference>
<gene>
    <name evidence="4" type="ORF">DFQ45_10173</name>
</gene>
<proteinExistence type="predicted"/>
<feature type="domain" description="Zeta toxin" evidence="3">
    <location>
        <begin position="31"/>
        <end position="217"/>
    </location>
</feature>
<reference evidence="4 5" key="1">
    <citation type="submission" date="2019-03" db="EMBL/GenBank/DDBJ databases">
        <title>Genomic Encyclopedia of Type Strains, Phase IV (KMG-IV): sequencing the most valuable type-strain genomes for metagenomic binning, comparative biology and taxonomic classification.</title>
        <authorList>
            <person name="Goeker M."/>
        </authorList>
    </citation>
    <scope>NUCLEOTIDE SEQUENCE [LARGE SCALE GENOMIC DNA]</scope>
    <source>
        <strain evidence="4 5">DSM 28679</strain>
    </source>
</reference>
<dbReference type="RefSeq" id="WP_338066589.1">
    <property type="nucleotide sequence ID" value="NZ_LNJZ01000007.1"/>
</dbReference>
<dbReference type="CDD" id="cd01983">
    <property type="entry name" value="SIMIBI"/>
    <property type="match status" value="1"/>
</dbReference>
<organism evidence="4 5">
    <name type="scientific">Thiopseudomonas denitrificans</name>
    <dbReference type="NCBI Taxonomy" id="1501432"/>
    <lineage>
        <taxon>Bacteria</taxon>
        <taxon>Pseudomonadati</taxon>
        <taxon>Pseudomonadota</taxon>
        <taxon>Gammaproteobacteria</taxon>
        <taxon>Pseudomonadales</taxon>
        <taxon>Pseudomonadaceae</taxon>
        <taxon>Thiopseudomonas</taxon>
    </lineage>
</organism>
<dbReference type="EMBL" id="SNYK01000001">
    <property type="protein sequence ID" value="TDQ39941.1"/>
    <property type="molecule type" value="Genomic_DNA"/>
</dbReference>
<dbReference type="InterPro" id="IPR010488">
    <property type="entry name" value="Zeta_toxin_domain"/>
</dbReference>
<evidence type="ECO:0000313" key="4">
    <source>
        <dbReference type="EMBL" id="TDQ39941.1"/>
    </source>
</evidence>
<sequence length="238" mass="27184">MMTTDETRLQQEALAWARRNKKSFGRAQTNREKFPPEKKPVTIFMAGSPGAGKTEVSESLAEILAQDKGDSVLLVDPDQYRTRFESYDGSNSWIFQPAVSVLVEKVFDLALKQKQSFILDGTLSNFQKASHNIERCLGRGREVLILYVYQDPFLAWQFVQAREAMEGRRILKEHFIEQYFAAREAVNCLKANFGSQITVDLVVKNMDNGLQFYQGNVDSIDHHVPERYTLEALTLQLP</sequence>
<comment type="caution">
    <text evidence="4">The sequence shown here is derived from an EMBL/GenBank/DDBJ whole genome shotgun (WGS) entry which is preliminary data.</text>
</comment>
<name>A0A4R6U1Y2_9GAMM</name>
<evidence type="ECO:0000313" key="5">
    <source>
        <dbReference type="Proteomes" id="UP000294575"/>
    </source>
</evidence>
<dbReference type="GO" id="GO:0016301">
    <property type="term" value="F:kinase activity"/>
    <property type="evidence" value="ECO:0007669"/>
    <property type="project" value="InterPro"/>
</dbReference>
<dbReference type="GO" id="GO:0005524">
    <property type="term" value="F:ATP binding"/>
    <property type="evidence" value="ECO:0007669"/>
    <property type="project" value="UniProtKB-KW"/>
</dbReference>
<dbReference type="Pfam" id="PF06414">
    <property type="entry name" value="Zeta_toxin"/>
    <property type="match status" value="1"/>
</dbReference>
<protein>
    <submittedName>
        <fullName evidence="4">Zeta toxin</fullName>
    </submittedName>
</protein>
<accession>A0A4R6U1Y2</accession>
<keyword evidence="2" id="KW-0067">ATP-binding</keyword>
<evidence type="ECO:0000259" key="3">
    <source>
        <dbReference type="Pfam" id="PF06414"/>
    </source>
</evidence>
<evidence type="ECO:0000256" key="1">
    <source>
        <dbReference type="ARBA" id="ARBA00022741"/>
    </source>
</evidence>
<evidence type="ECO:0000256" key="2">
    <source>
        <dbReference type="ARBA" id="ARBA00022840"/>
    </source>
</evidence>
<dbReference type="Gene3D" id="3.40.50.300">
    <property type="entry name" value="P-loop containing nucleotide triphosphate hydrolases"/>
    <property type="match status" value="1"/>
</dbReference>
<dbReference type="SUPFAM" id="SSF52540">
    <property type="entry name" value="P-loop containing nucleoside triphosphate hydrolases"/>
    <property type="match status" value="1"/>
</dbReference>
<dbReference type="AlphaFoldDB" id="A0A4R6U1Y2"/>
<keyword evidence="5" id="KW-1185">Reference proteome</keyword>